<reference evidence="3" key="1">
    <citation type="journal article" date="2010" name="Genome Res.">
        <title>Population genomic sequencing of Coccidioides fungi reveals recent hybridization and transposon control.</title>
        <authorList>
            <person name="Neafsey D.E."/>
            <person name="Barker B.M."/>
            <person name="Sharpton T.J."/>
            <person name="Stajich J.E."/>
            <person name="Park D.J."/>
            <person name="Whiston E."/>
            <person name="Hung C.-Y."/>
            <person name="McMahan C."/>
            <person name="White J."/>
            <person name="Sykes S."/>
            <person name="Heiman D."/>
            <person name="Young S."/>
            <person name="Zeng Q."/>
            <person name="Abouelleil A."/>
            <person name="Aftuck L."/>
            <person name="Bessette D."/>
            <person name="Brown A."/>
            <person name="FitzGerald M."/>
            <person name="Lui A."/>
            <person name="Macdonald J.P."/>
            <person name="Priest M."/>
            <person name="Orbach M.J."/>
            <person name="Galgiani J.N."/>
            <person name="Kirkland T.N."/>
            <person name="Cole G.T."/>
            <person name="Birren B.W."/>
            <person name="Henn M.R."/>
            <person name="Taylor J.W."/>
            <person name="Rounsley S.D."/>
        </authorList>
    </citation>
    <scope>NUCLEOTIDE SEQUENCE [LARGE SCALE GENOMIC DNA]</scope>
    <source>
        <strain evidence="3">RMSCC 757 / Silveira</strain>
    </source>
</reference>
<sequence>MLSSLQKTETEKSEHCLKPQSEDTGDEPDIVNISVDTCGTVSTKTLQRSLRGINLEVGL</sequence>
<accession>E9CYQ0</accession>
<evidence type="ECO:0000256" key="1">
    <source>
        <dbReference type="SAM" id="MobiDB-lite"/>
    </source>
</evidence>
<dbReference type="EMBL" id="GL636488">
    <property type="protein sequence ID" value="EFW21077.1"/>
    <property type="molecule type" value="Genomic_DNA"/>
</dbReference>
<proteinExistence type="predicted"/>
<dbReference type="HOGENOM" id="CLU_2960602_0_0_1"/>
<feature type="region of interest" description="Disordered" evidence="1">
    <location>
        <begin position="1"/>
        <end position="31"/>
    </location>
</feature>
<keyword evidence="3" id="KW-1185">Reference proteome</keyword>
<dbReference type="AlphaFoldDB" id="E9CYQ0"/>
<name>E9CYQ0_COCPS</name>
<feature type="compositionally biased region" description="Basic and acidic residues" evidence="1">
    <location>
        <begin position="8"/>
        <end position="21"/>
    </location>
</feature>
<dbReference type="VEuPathDB" id="FungiDB:CPSG_02920"/>
<evidence type="ECO:0000313" key="3">
    <source>
        <dbReference type="Proteomes" id="UP000002497"/>
    </source>
</evidence>
<gene>
    <name evidence="2" type="ORF">CPSG_02920</name>
</gene>
<dbReference type="Proteomes" id="UP000002497">
    <property type="component" value="Unassembled WGS sequence"/>
</dbReference>
<evidence type="ECO:0000313" key="2">
    <source>
        <dbReference type="EMBL" id="EFW21077.1"/>
    </source>
</evidence>
<protein>
    <submittedName>
        <fullName evidence="2">Predicted protein</fullName>
    </submittedName>
</protein>
<organism evidence="3">
    <name type="scientific">Coccidioides posadasii (strain RMSCC 757 / Silveira)</name>
    <name type="common">Valley fever fungus</name>
    <dbReference type="NCBI Taxonomy" id="443226"/>
    <lineage>
        <taxon>Eukaryota</taxon>
        <taxon>Fungi</taxon>
        <taxon>Dikarya</taxon>
        <taxon>Ascomycota</taxon>
        <taxon>Pezizomycotina</taxon>
        <taxon>Eurotiomycetes</taxon>
        <taxon>Eurotiomycetidae</taxon>
        <taxon>Onygenales</taxon>
        <taxon>Onygenaceae</taxon>
        <taxon>Coccidioides</taxon>
    </lineage>
</organism>
<reference evidence="3" key="2">
    <citation type="submission" date="2010-03" db="EMBL/GenBank/DDBJ databases">
        <title>The genome sequence of Coccidioides posadasii strain Silveira.</title>
        <authorList>
            <consortium name="The Broad Institute Genome Sequencing Center for Infectious Disease"/>
            <person name="Neafsey D."/>
            <person name="Orbach M."/>
            <person name="Henn M.R."/>
            <person name="Cole G.T."/>
            <person name="Galgiani J."/>
            <person name="Gardner M.J."/>
            <person name="Kirkland T.N."/>
            <person name="Taylor J.W."/>
            <person name="Young S.K."/>
            <person name="Zeng Q."/>
            <person name="Koehrsen M."/>
            <person name="Alvarado L."/>
            <person name="Berlin A."/>
            <person name="Borenstein D."/>
            <person name="Chapman S.B."/>
            <person name="Chen Z."/>
            <person name="Engels R."/>
            <person name="Freedman E."/>
            <person name="Gellesch M."/>
            <person name="Goldberg J."/>
            <person name="Griggs A."/>
            <person name="Gujja S."/>
            <person name="Heilman E."/>
            <person name="Heiman D."/>
            <person name="Howarth C."/>
            <person name="Jen D."/>
            <person name="Larson L."/>
            <person name="Mehta T."/>
            <person name="Neiman D."/>
            <person name="Park D."/>
            <person name="Pearson M."/>
            <person name="Richards J."/>
            <person name="Roberts A."/>
            <person name="Saif S."/>
            <person name="Shea T."/>
            <person name="Shenoy N."/>
            <person name="Sisk P."/>
            <person name="Stolte C."/>
            <person name="Sykes S."/>
            <person name="Walk T."/>
            <person name="White J."/>
            <person name="Yandava C."/>
            <person name="Haas B."/>
            <person name="Nusbaum C."/>
            <person name="Birren B."/>
        </authorList>
    </citation>
    <scope>NUCLEOTIDE SEQUENCE [LARGE SCALE GENOMIC DNA]</scope>
    <source>
        <strain evidence="3">RMSCC 757 / Silveira</strain>
    </source>
</reference>